<evidence type="ECO:0000313" key="2">
    <source>
        <dbReference type="Proteomes" id="UP000280834"/>
    </source>
</evidence>
<dbReference type="EMBL" id="UZAG01020866">
    <property type="protein sequence ID" value="VDO48151.1"/>
    <property type="molecule type" value="Genomic_DNA"/>
</dbReference>
<dbReference type="Proteomes" id="UP000280834">
    <property type="component" value="Unassembled WGS sequence"/>
</dbReference>
<reference evidence="1 2" key="2">
    <citation type="submission" date="2018-11" db="EMBL/GenBank/DDBJ databases">
        <authorList>
            <consortium name="Pathogen Informatics"/>
        </authorList>
    </citation>
    <scope>NUCLEOTIDE SEQUENCE [LARGE SCALE GENOMIC DNA]</scope>
</reference>
<reference evidence="3" key="1">
    <citation type="submission" date="2017-02" db="UniProtKB">
        <authorList>
            <consortium name="WormBaseParasite"/>
        </authorList>
    </citation>
    <scope>IDENTIFICATION</scope>
</reference>
<dbReference type="WBParaSite" id="BTMF_0001617801-mRNA-1">
    <property type="protein sequence ID" value="BTMF_0001617801-mRNA-1"/>
    <property type="gene ID" value="BTMF_0001617801"/>
</dbReference>
<organism evidence="3">
    <name type="scientific">Brugia timori</name>
    <dbReference type="NCBI Taxonomy" id="42155"/>
    <lineage>
        <taxon>Eukaryota</taxon>
        <taxon>Metazoa</taxon>
        <taxon>Ecdysozoa</taxon>
        <taxon>Nematoda</taxon>
        <taxon>Chromadorea</taxon>
        <taxon>Rhabditida</taxon>
        <taxon>Spirurina</taxon>
        <taxon>Spiruromorpha</taxon>
        <taxon>Filarioidea</taxon>
        <taxon>Onchocercidae</taxon>
        <taxon>Brugia</taxon>
    </lineage>
</organism>
<keyword evidence="2" id="KW-1185">Reference proteome</keyword>
<protein>
    <submittedName>
        <fullName evidence="3">Transposase</fullName>
    </submittedName>
</protein>
<gene>
    <name evidence="1" type="ORF">BTMF_LOCUS14159</name>
</gene>
<sequence length="31" mass="3486">MKYGDFVEAIRATYPDEKIEIPVGIVECNKG</sequence>
<name>A0A0R3R822_9BILA</name>
<evidence type="ECO:0000313" key="1">
    <source>
        <dbReference type="EMBL" id="VDO48151.1"/>
    </source>
</evidence>
<proteinExistence type="predicted"/>
<accession>A0A0R3R822</accession>
<dbReference type="AlphaFoldDB" id="A0A0R3R822"/>
<evidence type="ECO:0000313" key="3">
    <source>
        <dbReference type="WBParaSite" id="BTMF_0001617801-mRNA-1"/>
    </source>
</evidence>